<reference evidence="1" key="1">
    <citation type="submission" date="2019-04" db="EMBL/GenBank/DDBJ databases">
        <title>Evolution of Biomass-Degrading Anaerobic Consortia Revealed by Metagenomics.</title>
        <authorList>
            <person name="Peng X."/>
        </authorList>
    </citation>
    <scope>NUCLEOTIDE SEQUENCE</scope>
    <source>
        <strain evidence="1">SIG551</strain>
    </source>
</reference>
<dbReference type="SUPFAM" id="SSF160719">
    <property type="entry name" value="gpW/gp25-like"/>
    <property type="match status" value="1"/>
</dbReference>
<keyword evidence="1" id="KW-0418">Kinase</keyword>
<dbReference type="EMBL" id="SVNY01000003">
    <property type="protein sequence ID" value="MBE6833438.1"/>
    <property type="molecule type" value="Genomic_DNA"/>
</dbReference>
<evidence type="ECO:0000313" key="1">
    <source>
        <dbReference type="EMBL" id="MBE6833438.1"/>
    </source>
</evidence>
<keyword evidence="1" id="KW-0808">Transferase</keyword>
<protein>
    <submittedName>
        <fullName evidence="1">Histidine kinase</fullName>
    </submittedName>
</protein>
<dbReference type="RefSeq" id="WP_326840355.1">
    <property type="nucleotide sequence ID" value="NZ_SVNY01000003.1"/>
</dbReference>
<comment type="caution">
    <text evidence="1">The sequence shown here is derived from an EMBL/GenBank/DDBJ whole genome shotgun (WGS) entry which is preliminary data.</text>
</comment>
<sequence>MDTRLDGGDFAVGANGLPGSVGGREELLQRALIRLTVPRGSFSYDPELGGRLHTLVLSGADLSARARELVEEALAAMPGVSVEQVACTPLGGGRARLAAELSTSFGPDVVSLELTGQEG</sequence>
<evidence type="ECO:0000313" key="2">
    <source>
        <dbReference type="Proteomes" id="UP000754750"/>
    </source>
</evidence>
<dbReference type="Proteomes" id="UP000754750">
    <property type="component" value="Unassembled WGS sequence"/>
</dbReference>
<dbReference type="GO" id="GO:0016301">
    <property type="term" value="F:kinase activity"/>
    <property type="evidence" value="ECO:0007669"/>
    <property type="project" value="UniProtKB-KW"/>
</dbReference>
<organism evidence="1 2">
    <name type="scientific">Faecalispora sporosphaeroides</name>
    <dbReference type="NCBI Taxonomy" id="1549"/>
    <lineage>
        <taxon>Bacteria</taxon>
        <taxon>Bacillati</taxon>
        <taxon>Bacillota</taxon>
        <taxon>Clostridia</taxon>
        <taxon>Eubacteriales</taxon>
        <taxon>Oscillospiraceae</taxon>
        <taxon>Faecalispora</taxon>
    </lineage>
</organism>
<dbReference type="AlphaFoldDB" id="A0A928KRL4"/>
<proteinExistence type="predicted"/>
<name>A0A928KRL4_9FIRM</name>
<gene>
    <name evidence="1" type="ORF">E7512_07650</name>
</gene>
<accession>A0A928KRL4</accession>